<evidence type="ECO:0000256" key="2">
    <source>
        <dbReference type="ARBA" id="ARBA00006991"/>
    </source>
</evidence>
<feature type="domain" description="BTB" evidence="12">
    <location>
        <begin position="32"/>
        <end position="97"/>
    </location>
</feature>
<dbReference type="SUPFAM" id="SSF54695">
    <property type="entry name" value="POZ domain"/>
    <property type="match status" value="1"/>
</dbReference>
<dbReference type="Proteomes" id="UP001445076">
    <property type="component" value="Unassembled WGS sequence"/>
</dbReference>
<keyword evidence="3" id="KW-0479">Metal-binding</keyword>
<dbReference type="FunFam" id="3.30.160.60:FF:002069">
    <property type="entry name" value="Uncharacterized protein"/>
    <property type="match status" value="1"/>
</dbReference>
<evidence type="ECO:0000256" key="5">
    <source>
        <dbReference type="ARBA" id="ARBA00022771"/>
    </source>
</evidence>
<dbReference type="FunFam" id="3.30.160.60:FF:002533">
    <property type="entry name" value="Zinc finger protein 770"/>
    <property type="match status" value="1"/>
</dbReference>
<keyword evidence="10" id="KW-0539">Nucleus</keyword>
<comment type="subcellular location">
    <subcellularLocation>
        <location evidence="1">Nucleus</location>
    </subcellularLocation>
</comment>
<dbReference type="CDD" id="cd18315">
    <property type="entry name" value="BTB_POZ_BAB-like"/>
    <property type="match status" value="1"/>
</dbReference>
<reference evidence="14 15" key="1">
    <citation type="journal article" date="2024" name="BMC Genomics">
        <title>Genome assembly of redclaw crayfish (Cherax quadricarinatus) provides insights into its immune adaptation and hypoxia tolerance.</title>
        <authorList>
            <person name="Liu Z."/>
            <person name="Zheng J."/>
            <person name="Li H."/>
            <person name="Fang K."/>
            <person name="Wang S."/>
            <person name="He J."/>
            <person name="Zhou D."/>
            <person name="Weng S."/>
            <person name="Chi M."/>
            <person name="Gu Z."/>
            <person name="He J."/>
            <person name="Li F."/>
            <person name="Wang M."/>
        </authorList>
    </citation>
    <scope>NUCLEOTIDE SEQUENCE [LARGE SCALE GENOMIC DNA]</scope>
    <source>
        <strain evidence="14">ZL_2023a</strain>
    </source>
</reference>
<dbReference type="PROSITE" id="PS00028">
    <property type="entry name" value="ZINC_FINGER_C2H2_1"/>
    <property type="match status" value="1"/>
</dbReference>
<dbReference type="GO" id="GO:0000978">
    <property type="term" value="F:RNA polymerase II cis-regulatory region sequence-specific DNA binding"/>
    <property type="evidence" value="ECO:0007669"/>
    <property type="project" value="TreeGrafter"/>
</dbReference>
<dbReference type="SMART" id="SM00355">
    <property type="entry name" value="ZnF_C2H2"/>
    <property type="match status" value="3"/>
</dbReference>
<evidence type="ECO:0000259" key="12">
    <source>
        <dbReference type="PROSITE" id="PS50097"/>
    </source>
</evidence>
<evidence type="ECO:0000256" key="10">
    <source>
        <dbReference type="ARBA" id="ARBA00023242"/>
    </source>
</evidence>
<feature type="domain" description="C2H2-type" evidence="13">
    <location>
        <begin position="319"/>
        <end position="346"/>
    </location>
</feature>
<dbReference type="PROSITE" id="PS50157">
    <property type="entry name" value="ZINC_FINGER_C2H2_2"/>
    <property type="match status" value="3"/>
</dbReference>
<keyword evidence="5 11" id="KW-0863">Zinc-finger</keyword>
<evidence type="ECO:0000313" key="15">
    <source>
        <dbReference type="Proteomes" id="UP001445076"/>
    </source>
</evidence>
<sequence length="377" mass="43009">MTETVSVSVKWDHHHSVLLHAIQEIYKKEIFADVKLECDGHEYWVHKFILSACSEYFEDVLINVPHKGSIILSDNIQYKELVSLLDFMYLGEVVVPQTDLAELVNAAEILMIRGLAVPCEDFSDDGEINGENSQRKEVYKITKSKLHKSNRESEINMRFGNKTTKRGGMHYKGKRKKHNEKVTIKEEPVKYYESETPELSENHSDGYSFQESQLTNLNTVNGEATVAPSTEQSCQSSSADINNMLKVLIDNSPGSGKIDPTVTEGNSVIHSDSGRTVERKQNLILEADAGFVCPQCRKTFQWRSNLTKHMRTHTGEKPYSCNICAYKTSYSEALKRHVRIHTGEKPYACEKCDYKSRDYGSLKLHMKKHIHQNDMLL</sequence>
<dbReference type="FunFam" id="3.30.160.60:FF:001485">
    <property type="entry name" value="Krueppel-related zinc finger protein"/>
    <property type="match status" value="1"/>
</dbReference>
<dbReference type="InterPro" id="IPR036236">
    <property type="entry name" value="Znf_C2H2_sf"/>
</dbReference>
<evidence type="ECO:0000256" key="4">
    <source>
        <dbReference type="ARBA" id="ARBA00022737"/>
    </source>
</evidence>
<organism evidence="14 15">
    <name type="scientific">Cherax quadricarinatus</name>
    <name type="common">Australian red claw crayfish</name>
    <dbReference type="NCBI Taxonomy" id="27406"/>
    <lineage>
        <taxon>Eukaryota</taxon>
        <taxon>Metazoa</taxon>
        <taxon>Ecdysozoa</taxon>
        <taxon>Arthropoda</taxon>
        <taxon>Crustacea</taxon>
        <taxon>Multicrustacea</taxon>
        <taxon>Malacostraca</taxon>
        <taxon>Eumalacostraca</taxon>
        <taxon>Eucarida</taxon>
        <taxon>Decapoda</taxon>
        <taxon>Pleocyemata</taxon>
        <taxon>Astacidea</taxon>
        <taxon>Parastacoidea</taxon>
        <taxon>Parastacidae</taxon>
        <taxon>Cherax</taxon>
    </lineage>
</organism>
<keyword evidence="8" id="KW-0238">DNA-binding</keyword>
<dbReference type="EMBL" id="JARKIK010000074">
    <property type="protein sequence ID" value="KAK8727705.1"/>
    <property type="molecule type" value="Genomic_DNA"/>
</dbReference>
<evidence type="ECO:0000256" key="9">
    <source>
        <dbReference type="ARBA" id="ARBA00023163"/>
    </source>
</evidence>
<dbReference type="Gene3D" id="3.30.710.10">
    <property type="entry name" value="Potassium Channel Kv1.1, Chain A"/>
    <property type="match status" value="1"/>
</dbReference>
<gene>
    <name evidence="14" type="ORF">OTU49_009417</name>
</gene>
<keyword evidence="6" id="KW-0862">Zinc</keyword>
<dbReference type="PROSITE" id="PS50097">
    <property type="entry name" value="BTB"/>
    <property type="match status" value="1"/>
</dbReference>
<evidence type="ECO:0000256" key="11">
    <source>
        <dbReference type="PROSITE-ProRule" id="PRU00042"/>
    </source>
</evidence>
<dbReference type="InterPro" id="IPR013087">
    <property type="entry name" value="Znf_C2H2_type"/>
</dbReference>
<dbReference type="SUPFAM" id="SSF57667">
    <property type="entry name" value="beta-beta-alpha zinc fingers"/>
    <property type="match status" value="2"/>
</dbReference>
<dbReference type="PANTHER" id="PTHR46105">
    <property type="entry name" value="AGAP004733-PA"/>
    <property type="match status" value="1"/>
</dbReference>
<accession>A0AAW0WKD3</accession>
<dbReference type="InterPro" id="IPR011333">
    <property type="entry name" value="SKP1/BTB/POZ_sf"/>
</dbReference>
<dbReference type="InterPro" id="IPR000210">
    <property type="entry name" value="BTB/POZ_dom"/>
</dbReference>
<evidence type="ECO:0000256" key="7">
    <source>
        <dbReference type="ARBA" id="ARBA00023015"/>
    </source>
</evidence>
<dbReference type="PANTHER" id="PTHR46105:SF28">
    <property type="entry name" value="ZINC FINGER PROTEIN 37-LIKE"/>
    <property type="match status" value="1"/>
</dbReference>
<evidence type="ECO:0000256" key="6">
    <source>
        <dbReference type="ARBA" id="ARBA00022833"/>
    </source>
</evidence>
<dbReference type="InterPro" id="IPR050457">
    <property type="entry name" value="ZnFinger_BTB_dom_contain"/>
</dbReference>
<feature type="domain" description="C2H2-type" evidence="13">
    <location>
        <begin position="291"/>
        <end position="318"/>
    </location>
</feature>
<evidence type="ECO:0000256" key="8">
    <source>
        <dbReference type="ARBA" id="ARBA00023125"/>
    </source>
</evidence>
<dbReference type="SMART" id="SM00225">
    <property type="entry name" value="BTB"/>
    <property type="match status" value="1"/>
</dbReference>
<proteinExistence type="inferred from homology"/>
<protein>
    <submittedName>
        <fullName evidence="14">Uncharacterized protein</fullName>
    </submittedName>
</protein>
<dbReference type="GO" id="GO:0000981">
    <property type="term" value="F:DNA-binding transcription factor activity, RNA polymerase II-specific"/>
    <property type="evidence" value="ECO:0007669"/>
    <property type="project" value="TreeGrafter"/>
</dbReference>
<keyword evidence="9" id="KW-0804">Transcription</keyword>
<dbReference type="Pfam" id="PF00651">
    <property type="entry name" value="BTB"/>
    <property type="match status" value="1"/>
</dbReference>
<keyword evidence="4" id="KW-0677">Repeat</keyword>
<evidence type="ECO:0000259" key="13">
    <source>
        <dbReference type="PROSITE" id="PS50157"/>
    </source>
</evidence>
<dbReference type="AlphaFoldDB" id="A0AAW0WKD3"/>
<dbReference type="GO" id="GO:0005634">
    <property type="term" value="C:nucleus"/>
    <property type="evidence" value="ECO:0007669"/>
    <property type="project" value="UniProtKB-SubCell"/>
</dbReference>
<evidence type="ECO:0000256" key="1">
    <source>
        <dbReference type="ARBA" id="ARBA00004123"/>
    </source>
</evidence>
<name>A0AAW0WKD3_CHEQU</name>
<dbReference type="Gene3D" id="3.30.160.60">
    <property type="entry name" value="Classic Zinc Finger"/>
    <property type="match status" value="3"/>
</dbReference>
<comment type="caution">
    <text evidence="14">The sequence shown here is derived from an EMBL/GenBank/DDBJ whole genome shotgun (WGS) entry which is preliminary data.</text>
</comment>
<keyword evidence="15" id="KW-1185">Reference proteome</keyword>
<dbReference type="Pfam" id="PF00096">
    <property type="entry name" value="zf-C2H2"/>
    <property type="match status" value="3"/>
</dbReference>
<dbReference type="GO" id="GO:0008270">
    <property type="term" value="F:zinc ion binding"/>
    <property type="evidence" value="ECO:0007669"/>
    <property type="project" value="UniProtKB-KW"/>
</dbReference>
<evidence type="ECO:0000256" key="3">
    <source>
        <dbReference type="ARBA" id="ARBA00022723"/>
    </source>
</evidence>
<evidence type="ECO:0000313" key="14">
    <source>
        <dbReference type="EMBL" id="KAK8727705.1"/>
    </source>
</evidence>
<keyword evidence="7" id="KW-0805">Transcription regulation</keyword>
<feature type="domain" description="C2H2-type" evidence="13">
    <location>
        <begin position="347"/>
        <end position="374"/>
    </location>
</feature>
<comment type="similarity">
    <text evidence="2">Belongs to the krueppel C2H2-type zinc-finger protein family.</text>
</comment>